<feature type="compositionally biased region" description="Basic and acidic residues" evidence="5">
    <location>
        <begin position="2392"/>
        <end position="2452"/>
    </location>
</feature>
<evidence type="ECO:0000256" key="2">
    <source>
        <dbReference type="ARBA" id="ARBA00022741"/>
    </source>
</evidence>
<dbReference type="FunFam" id="3.40.50.300:FF:000216">
    <property type="entry name" value="Type VII secretion ATPase EccA"/>
    <property type="match status" value="3"/>
</dbReference>
<dbReference type="GO" id="GO:0004386">
    <property type="term" value="F:helicase activity"/>
    <property type="evidence" value="ECO:0007669"/>
    <property type="project" value="InterPro"/>
</dbReference>
<feature type="compositionally biased region" description="Pro residues" evidence="5">
    <location>
        <begin position="2222"/>
        <end position="2235"/>
    </location>
</feature>
<dbReference type="EMBL" id="JACGCI010000009">
    <property type="protein sequence ID" value="KAF6761464.1"/>
    <property type="molecule type" value="Genomic_DNA"/>
</dbReference>
<feature type="compositionally biased region" description="Basic and acidic residues" evidence="5">
    <location>
        <begin position="2324"/>
        <end position="2384"/>
    </location>
</feature>
<keyword evidence="4" id="KW-0175">Coiled coil</keyword>
<dbReference type="OrthoDB" id="2423195at2759"/>
<dbReference type="PANTHER" id="PTHR43392">
    <property type="entry name" value="AAA-TYPE ATPASE FAMILY PROTEIN / ANKYRIN REPEAT FAMILY PROTEIN"/>
    <property type="match status" value="1"/>
</dbReference>
<dbReference type="FunFam" id="3.40.50.300:FF:001660">
    <property type="entry name" value="NF-X1 finger and helicase protein, putative"/>
    <property type="match status" value="1"/>
</dbReference>
<proteinExistence type="inferred from homology"/>
<feature type="compositionally biased region" description="Basic and acidic residues" evidence="5">
    <location>
        <begin position="1287"/>
        <end position="1306"/>
    </location>
</feature>
<dbReference type="SMART" id="SM00382">
    <property type="entry name" value="AAA"/>
    <property type="match status" value="4"/>
</dbReference>
<dbReference type="Gene3D" id="3.40.50.300">
    <property type="entry name" value="P-loop containing nucleotide triphosphate hydrolases"/>
    <property type="match status" value="5"/>
</dbReference>
<evidence type="ECO:0000256" key="3">
    <source>
        <dbReference type="ARBA" id="ARBA00022840"/>
    </source>
</evidence>
<feature type="region of interest" description="Disordered" evidence="5">
    <location>
        <begin position="2302"/>
        <end position="2509"/>
    </location>
</feature>
<evidence type="ECO:0000256" key="4">
    <source>
        <dbReference type="SAM" id="Coils"/>
    </source>
</evidence>
<dbReference type="GO" id="GO:0005524">
    <property type="term" value="F:ATP binding"/>
    <property type="evidence" value="ECO:0007669"/>
    <property type="project" value="UniProtKB-KW"/>
</dbReference>
<feature type="region of interest" description="Disordered" evidence="5">
    <location>
        <begin position="1265"/>
        <end position="1307"/>
    </location>
</feature>
<reference evidence="7 8" key="1">
    <citation type="submission" date="2020-07" db="EMBL/GenBank/DDBJ databases">
        <title>Comparative genomics of pyrophilous fungi reveals a link between fire events and developmental genes.</title>
        <authorList>
            <consortium name="DOE Joint Genome Institute"/>
            <person name="Steindorff A.S."/>
            <person name="Carver A."/>
            <person name="Calhoun S."/>
            <person name="Stillman K."/>
            <person name="Liu H."/>
            <person name="Lipzen A."/>
            <person name="Pangilinan J."/>
            <person name="Labutti K."/>
            <person name="Bruns T.D."/>
            <person name="Grigoriev I.V."/>
        </authorList>
    </citation>
    <scope>NUCLEOTIDE SEQUENCE [LARGE SCALE GENOMIC DNA]</scope>
    <source>
        <strain evidence="7 8">CBS 144469</strain>
    </source>
</reference>
<dbReference type="Pfam" id="PF17866">
    <property type="entry name" value="AAA_lid_6"/>
    <property type="match status" value="1"/>
</dbReference>
<feature type="compositionally biased region" description="Basic and acidic residues" evidence="5">
    <location>
        <begin position="2302"/>
        <end position="2316"/>
    </location>
</feature>
<dbReference type="SUPFAM" id="SSF52540">
    <property type="entry name" value="P-loop containing nucleoside triphosphate hydrolases"/>
    <property type="match status" value="4"/>
</dbReference>
<evidence type="ECO:0000256" key="1">
    <source>
        <dbReference type="ARBA" id="ARBA00010378"/>
    </source>
</evidence>
<dbReference type="CDD" id="cd18808">
    <property type="entry name" value="SF1_C_Upf1"/>
    <property type="match status" value="1"/>
</dbReference>
<dbReference type="Proteomes" id="UP000521943">
    <property type="component" value="Unassembled WGS sequence"/>
</dbReference>
<comment type="similarity">
    <text evidence="1">Belongs to the CbxX/CfxQ family.</text>
</comment>
<keyword evidence="8" id="KW-1185">Reference proteome</keyword>
<feature type="compositionally biased region" description="Polar residues" evidence="5">
    <location>
        <begin position="2152"/>
        <end position="2165"/>
    </location>
</feature>
<dbReference type="Pfam" id="PF13087">
    <property type="entry name" value="AAA_12"/>
    <property type="match status" value="1"/>
</dbReference>
<dbReference type="InterPro" id="IPR041677">
    <property type="entry name" value="DNA2/NAM7_AAA_11"/>
</dbReference>
<gene>
    <name evidence="7" type="ORF">DFP72DRAFT_622882</name>
</gene>
<evidence type="ECO:0000256" key="5">
    <source>
        <dbReference type="SAM" id="MobiDB-lite"/>
    </source>
</evidence>
<feature type="domain" description="AAA+ ATPase" evidence="6">
    <location>
        <begin position="1910"/>
        <end position="2045"/>
    </location>
</feature>
<protein>
    <submittedName>
        <fullName evidence="7">CbxX/CfqX family protein</fullName>
    </submittedName>
</protein>
<dbReference type="FunFam" id="1.10.8.60:FF:000160">
    <property type="entry name" value="WGS project CABT00000000 data, contig 2.55"/>
    <property type="match status" value="1"/>
</dbReference>
<dbReference type="Pfam" id="PF00004">
    <property type="entry name" value="AAA"/>
    <property type="match status" value="3"/>
</dbReference>
<dbReference type="InterPro" id="IPR000641">
    <property type="entry name" value="CbxX/CfxQ"/>
</dbReference>
<feature type="domain" description="AAA+ ATPase" evidence="6">
    <location>
        <begin position="1630"/>
        <end position="1778"/>
    </location>
</feature>
<dbReference type="Gene3D" id="1.10.8.60">
    <property type="match status" value="2"/>
</dbReference>
<feature type="region of interest" description="Disordered" evidence="5">
    <location>
        <begin position="2142"/>
        <end position="2260"/>
    </location>
</feature>
<evidence type="ECO:0000259" key="6">
    <source>
        <dbReference type="SMART" id="SM00382"/>
    </source>
</evidence>
<dbReference type="InterPro" id="IPR047187">
    <property type="entry name" value="SF1_C_Upf1"/>
</dbReference>
<dbReference type="PRINTS" id="PR00819">
    <property type="entry name" value="CBXCFQXSUPER"/>
</dbReference>
<comment type="caution">
    <text evidence="7">The sequence shown here is derived from an EMBL/GenBank/DDBJ whole genome shotgun (WGS) entry which is preliminary data.</text>
</comment>
<keyword evidence="3" id="KW-0067">ATP-binding</keyword>
<dbReference type="InterPro" id="IPR050773">
    <property type="entry name" value="CbxX/CfxQ_RuBisCO_ESX"/>
</dbReference>
<dbReference type="InterPro" id="IPR041627">
    <property type="entry name" value="AAA_lid_6"/>
</dbReference>
<dbReference type="CDD" id="cd17936">
    <property type="entry name" value="EEXXEc_NFX1"/>
    <property type="match status" value="1"/>
</dbReference>
<feature type="domain" description="AAA+ ATPase" evidence="6">
    <location>
        <begin position="491"/>
        <end position="851"/>
    </location>
</feature>
<feature type="compositionally biased region" description="Basic and acidic residues" evidence="5">
    <location>
        <begin position="2460"/>
        <end position="2509"/>
    </location>
</feature>
<dbReference type="InterPro" id="IPR003959">
    <property type="entry name" value="ATPase_AAA_core"/>
</dbReference>
<accession>A0A8H6MD46</accession>
<organism evidence="7 8">
    <name type="scientific">Ephemerocybe angulata</name>
    <dbReference type="NCBI Taxonomy" id="980116"/>
    <lineage>
        <taxon>Eukaryota</taxon>
        <taxon>Fungi</taxon>
        <taxon>Dikarya</taxon>
        <taxon>Basidiomycota</taxon>
        <taxon>Agaricomycotina</taxon>
        <taxon>Agaricomycetes</taxon>
        <taxon>Agaricomycetidae</taxon>
        <taxon>Agaricales</taxon>
        <taxon>Agaricineae</taxon>
        <taxon>Psathyrellaceae</taxon>
        <taxon>Ephemerocybe</taxon>
    </lineage>
</organism>
<dbReference type="Pfam" id="PF13086">
    <property type="entry name" value="AAA_11"/>
    <property type="match status" value="1"/>
</dbReference>
<feature type="domain" description="AAA+ ATPase" evidence="6">
    <location>
        <begin position="1351"/>
        <end position="1487"/>
    </location>
</feature>
<sequence length="2548" mass="284511">MEGARAAKLSKLFDTVLTGKTKISPHNSQLFLEAVRTRPDAVQCVYQLESSAAGKESLRSAFWYSLTVPFIEAHATPVFQYFQQDAAIAEINNGQLLQEILNMIVNPPIFWNFFRQQFIAKSLSQQAEISFGWLLLQLVSLPPASSAGYRQHEDFSQTLDQLLNSDALELRSLGQKIKHMADLYNTDVHSVSIGMAGSTPGGRHDNDFADFRDIAIVPTPDEVQCKDPPHLLPSDFLRDPTTEASRVALHLDNQFRLLREDMLYELREELQVIFGKQQRKSRATKITGLKAVGLYFQEDPNGPRGQGKRTKCCLKLESKEDLPVFKDVHPDKRAKHIKDERHFLKHQSLACLLSGTEIVAFVTVFRDVNLLARAKPIVVIQLEGKEGLKKLFPRLKASDNFTLIQIDTALFAYEFVLKALQQANGLPLSEELLLWDEATADPIELDPSKQAAHVANALRTDPSCNLKHLLQTKDEIRLDSSQSKSLLAGLEQRVSLIQGPPGTGKSFLGALLAKAIHDYTNQTILVVCYTNHALDDILTSLLDIGIPQSSMVRLGGKSTSRTEPLTLQNQNTGYRRGRSDWESIDMAKMMLEKLDRTLSSSFDEFLKRKITLDDILEHLQFEDAELSEAFAVPEQDDGMQVVGSKGRAIGATYLLERWLKGEDAGVFSNAESVVFASEVWELNHAERNKKYQSWVDELEHERVENLYITLTTYNEHHNKLEEAFAARDISALKGKRVIGCTTTAAAKYGFSIQAAAPDVVLVEEAGEILESHILTALGPNLSQLILIGDHKQLRPKVNNYELTVEKDNGFDLNCSLFERLIKSGYPHTTLSKQHRMRPEISDLIRQLTYPDLLDAPKTQNRPSIKGVQDNIVFIEHTYPEGAHDQLADKKDMSAKGSKQNQFEVAMVLKIVRYLGQQGYGTDNLVVLTPYLGQLHRLRDALKKDNDPILNDLDHFELVRAGLITPGMAQTNKKSIRLATIDNYQGEEADIVIISLTRSNSQNDIGFMYSPERLNVLLSRARNGLIMIGNSKTFKGSRKGKELWTKLFGMLSEGKHIYDGLPIFCERHPDRKEVVSNAEEFDEKSPDGGCTEPCGTILNCNTHKCQSKCHNIADHTKIQCEERVEDRCDKGHLSSRRCHQPKPPCKTCELDAKRAKAKALADIREKERKDAAEREHLKELAEIEKEMEKEAQRNKEAKEAQDRANVLRQKQADLAAMKLNVDLSIGSMSMPQSEPEKKEAIPTSPAAPVSAVLSKLSNFTSGFFSGAAPPPKPTETKPVVNPFPPRSADFDKKPPSKSEAEWQRQKSMEGAFSPPIDEIMAMVGLEAVKAQVLSIKAKIDTCKRQASSLGKERFNISFLGNPGTGKTTIARHYSSFLSSSGVIPGKEFIETTGSKLGYEGVQGAEKMLKTVLAAGGGTIFIDEAYQLTNGNNPSGGQVLDFLLAEMENNVGKLVFILAGYSKEMETFFEHNPGLPSRVPYKIKFDDYTDTELMDMFENLVVSTYKYRMKVEDGYRGLFSRIAIRRLGRKREAAGFGNARDLQVLFGQIRERQANRLTEERRDGKQPNDFLITREDLIGPDPSIAIKKSKAWTKLQGMIGLKSVKESVSNIVDSIQENYERELSEQKPLEFSLNRVFLGSPGTGKTTVAALYGEVLADLGLLSKGEVVVKNPSDFTGAVLGESEKLTKGILSNAVGKVLVIDEAYMLYGGGGDDAKNQNNQFKTSVIDTIVAEVQNVPGDDRCVLLLGYEKQMLEMFNNVNPGLARRFKVDEAFKFEDFDDQELLQIMEKKMKEQDLGATDPAKKVAIDLLSRARNRPNFGNGGEVENLLSKAKEQCLARRSKIPLKDRPKFIIFEPQDFDKEFDRGAKAAQNLAKLFEDIVGHDDIVQRLAKYQKIAENCRRVGRDPRAQVPTNFVFTGPPGTGKTTLARKMGRVYYDMGILSSDEVIECSASDLVGQYVGHTGPKTRKLFEKGLGKVLFVDEAYRLGEGHFAQEAVDELVGLLTQEAYKGKIIVILAGYDQEMKRLMKVNTGLSSRFPEWIPFSDMSPTACIGIIVKKLNKENVQVNELLDPGSSTYLDMVSIIETLIDLPDWGNARDMVTLATDIVNAGLLLSPGNVGATMVVSGDDAVACARKLLQEKMSRASVQPKVRASSSKLPQMSSTATPPNPPPIGVGTGTKAANPNPPPPAPPAEKPKEQRVPSPSSNMRGIGGRGRGRGRGGPPQPGPRMSPPRTPTSPASPLSARPPPPATPVTASGAVVRDPGVSDEVWAQLQAAQREADALAQRKKAEIAAYQKRIAEAERKAKQEKKQLEDLARQIAQAQDDARRAQLEQQERAAEEEERRRREERDRIDRQRRAAQEAEAERKRKEEAVQEEKKRLEDLARQIAQAQDDARRAQLEQQKRAAEEEGRRRREERDRIDRQRRAAQKAEAERKRKEEAVQEEKKRLEDLARQMAQAQDDARRAQLEQQKRAAEEEERRRREERDRIDRQRRAAQKAEAERKRKEEAVQAKLRSLGVCVAGYQWIKINSGYQCAGGSHFVSSQQLGM</sequence>
<dbReference type="FunFam" id="1.10.8.60:FF:000159">
    <property type="entry name" value="p-loop containing nucleoside triphosphate hydrolase protein"/>
    <property type="match status" value="1"/>
</dbReference>
<feature type="compositionally biased region" description="Pro residues" evidence="5">
    <location>
        <begin position="2183"/>
        <end position="2192"/>
    </location>
</feature>
<dbReference type="GO" id="GO:0016887">
    <property type="term" value="F:ATP hydrolysis activity"/>
    <property type="evidence" value="ECO:0007669"/>
    <property type="project" value="InterPro"/>
</dbReference>
<keyword evidence="2" id="KW-0547">Nucleotide-binding</keyword>
<evidence type="ECO:0000313" key="8">
    <source>
        <dbReference type="Proteomes" id="UP000521943"/>
    </source>
</evidence>
<dbReference type="PANTHER" id="PTHR43392:SF2">
    <property type="entry name" value="AAA-TYPE ATPASE FAMILY PROTEIN _ ANKYRIN REPEAT FAMILY PROTEIN"/>
    <property type="match status" value="1"/>
</dbReference>
<dbReference type="InterPro" id="IPR003593">
    <property type="entry name" value="AAA+_ATPase"/>
</dbReference>
<dbReference type="CDD" id="cd06008">
    <property type="entry name" value="NF-X1-zinc-finger"/>
    <property type="match status" value="1"/>
</dbReference>
<dbReference type="CDD" id="cd00009">
    <property type="entry name" value="AAA"/>
    <property type="match status" value="3"/>
</dbReference>
<evidence type="ECO:0000313" key="7">
    <source>
        <dbReference type="EMBL" id="KAF6761464.1"/>
    </source>
</evidence>
<dbReference type="InterPro" id="IPR041679">
    <property type="entry name" value="DNA2/NAM7-like_C"/>
</dbReference>
<dbReference type="InterPro" id="IPR027417">
    <property type="entry name" value="P-loop_NTPase"/>
</dbReference>
<feature type="coiled-coil region" evidence="4">
    <location>
        <begin position="1165"/>
        <end position="1216"/>
    </location>
</feature>
<name>A0A8H6MD46_9AGAR</name>